<feature type="transmembrane region" description="Helical" evidence="8">
    <location>
        <begin position="488"/>
        <end position="504"/>
    </location>
</feature>
<comment type="subcellular location">
    <subcellularLocation>
        <location evidence="1">Membrane</location>
        <topology evidence="1">Multi-pass membrane protein</topology>
    </subcellularLocation>
</comment>
<feature type="transmembrane region" description="Helical" evidence="8">
    <location>
        <begin position="252"/>
        <end position="277"/>
    </location>
</feature>
<evidence type="ECO:0000313" key="9">
    <source>
        <dbReference type="EMBL" id="KAL1618082.1"/>
    </source>
</evidence>
<gene>
    <name evidence="9" type="ORF">SLS56_010707</name>
</gene>
<dbReference type="PANTHER" id="PTHR31806:SF5">
    <property type="entry name" value="PURINE-CYTOSINE PERMEASE FCY21"/>
    <property type="match status" value="1"/>
</dbReference>
<feature type="transmembrane region" description="Helical" evidence="8">
    <location>
        <begin position="289"/>
        <end position="313"/>
    </location>
</feature>
<protein>
    <recommendedName>
        <fullName evidence="11">Cytosine-purine permease</fullName>
    </recommendedName>
</protein>
<feature type="transmembrane region" description="Helical" evidence="8">
    <location>
        <begin position="77"/>
        <end position="101"/>
    </location>
</feature>
<evidence type="ECO:0000256" key="7">
    <source>
        <dbReference type="PIRNR" id="PIRNR002744"/>
    </source>
</evidence>
<evidence type="ECO:0000256" key="8">
    <source>
        <dbReference type="SAM" id="Phobius"/>
    </source>
</evidence>
<evidence type="ECO:0000256" key="2">
    <source>
        <dbReference type="ARBA" id="ARBA00008974"/>
    </source>
</evidence>
<evidence type="ECO:0000256" key="4">
    <source>
        <dbReference type="ARBA" id="ARBA00022692"/>
    </source>
</evidence>
<keyword evidence="10" id="KW-1185">Reference proteome</keyword>
<feature type="transmembrane region" description="Helical" evidence="8">
    <location>
        <begin position="189"/>
        <end position="207"/>
    </location>
</feature>
<dbReference type="EMBL" id="JAJVDC020000216">
    <property type="protein sequence ID" value="KAL1618082.1"/>
    <property type="molecule type" value="Genomic_DNA"/>
</dbReference>
<evidence type="ECO:0000256" key="3">
    <source>
        <dbReference type="ARBA" id="ARBA00022448"/>
    </source>
</evidence>
<feature type="transmembrane region" description="Helical" evidence="8">
    <location>
        <begin position="453"/>
        <end position="476"/>
    </location>
</feature>
<keyword evidence="5 8" id="KW-1133">Transmembrane helix</keyword>
<keyword evidence="6 7" id="KW-0472">Membrane</keyword>
<feature type="transmembrane region" description="Helical" evidence="8">
    <location>
        <begin position="382"/>
        <end position="404"/>
    </location>
</feature>
<feature type="transmembrane region" description="Helical" evidence="8">
    <location>
        <begin position="345"/>
        <end position="370"/>
    </location>
</feature>
<feature type="transmembrane region" description="Helical" evidence="8">
    <location>
        <begin position="113"/>
        <end position="131"/>
    </location>
</feature>
<sequence>MPEENAGIRAMDDPELAMGPGVEKNGSICEVKQVKDDDASSSSTTKLLRRLTSWGVEVRGIAPVPEKDQTKTQYHNIFFVWMSMLTNLLPSLSVSIITGMVGTLSYGLSLRDASLTIVFFSLLCYLPTAYMNRIGPQSGMRQMVQARYSFGLYPVTIVVLLNMMTVVGFTVIAGIVAGQTLSAVSDGKMSVAVGIVLTFLVGLFVSFCGYKIIHIYNRWSWIGVLVCFIITTGCGGKHLSEQAAAEPADAPLVLSFGCLIAGFSIAFAGVMSDYAVYFKPTAPVTRMFFYVYLGQTLPTILLMILGAAIGGAVPNVPAWNEGYELFSTGGVLEAMLRPAGGFGKFIAVLLAFSLIGNVGASMYTVTLNWQILIPWFVRLPRIVFSVVTTAVMIPVAITAADNFFYSLENFLGIVSYWPAAFAAIVIIEHVYFRKSDSNTYDRAIWKDVRKLPSGIAAIAAGMGSFALVIPCMAATWYTGPIAEHTGDIGFEVAFALAGLLYVPLRTLEIRLQGRL</sequence>
<dbReference type="Pfam" id="PF02133">
    <property type="entry name" value="Transp_cyt_pur"/>
    <property type="match status" value="1"/>
</dbReference>
<feature type="transmembrane region" description="Helical" evidence="8">
    <location>
        <begin position="410"/>
        <end position="432"/>
    </location>
</feature>
<feature type="transmembrane region" description="Helical" evidence="8">
    <location>
        <begin position="152"/>
        <end position="177"/>
    </location>
</feature>
<evidence type="ECO:0000313" key="10">
    <source>
        <dbReference type="Proteomes" id="UP001521116"/>
    </source>
</evidence>
<feature type="transmembrane region" description="Helical" evidence="8">
    <location>
        <begin position="219"/>
        <end position="240"/>
    </location>
</feature>
<comment type="similarity">
    <text evidence="2 7">Belongs to the purine-cytosine permease (2.A.39) family.</text>
</comment>
<dbReference type="Proteomes" id="UP001521116">
    <property type="component" value="Unassembled WGS sequence"/>
</dbReference>
<reference evidence="9 10" key="1">
    <citation type="submission" date="2024-02" db="EMBL/GenBank/DDBJ databases">
        <title>De novo assembly and annotation of 12 fungi associated with fruit tree decline syndrome in Ontario, Canada.</title>
        <authorList>
            <person name="Sulman M."/>
            <person name="Ellouze W."/>
            <person name="Ilyukhin E."/>
        </authorList>
    </citation>
    <scope>NUCLEOTIDE SEQUENCE [LARGE SCALE GENOMIC DNA]</scope>
    <source>
        <strain evidence="9 10">M1-105</strain>
    </source>
</reference>
<evidence type="ECO:0008006" key="11">
    <source>
        <dbReference type="Google" id="ProtNLM"/>
    </source>
</evidence>
<organism evidence="9 10">
    <name type="scientific">Neofusicoccum ribis</name>
    <dbReference type="NCBI Taxonomy" id="45134"/>
    <lineage>
        <taxon>Eukaryota</taxon>
        <taxon>Fungi</taxon>
        <taxon>Dikarya</taxon>
        <taxon>Ascomycota</taxon>
        <taxon>Pezizomycotina</taxon>
        <taxon>Dothideomycetes</taxon>
        <taxon>Dothideomycetes incertae sedis</taxon>
        <taxon>Botryosphaeriales</taxon>
        <taxon>Botryosphaeriaceae</taxon>
        <taxon>Neofusicoccum</taxon>
    </lineage>
</organism>
<accession>A0ABR3SDQ3</accession>
<name>A0ABR3SDQ3_9PEZI</name>
<keyword evidence="3 7" id="KW-0813">Transport</keyword>
<keyword evidence="4 8" id="KW-0812">Transmembrane</keyword>
<dbReference type="PANTHER" id="PTHR31806">
    <property type="entry name" value="PURINE-CYTOSINE PERMEASE FCY2-RELATED"/>
    <property type="match status" value="1"/>
</dbReference>
<comment type="caution">
    <text evidence="9">The sequence shown here is derived from an EMBL/GenBank/DDBJ whole genome shotgun (WGS) entry which is preliminary data.</text>
</comment>
<evidence type="ECO:0000256" key="5">
    <source>
        <dbReference type="ARBA" id="ARBA00022989"/>
    </source>
</evidence>
<dbReference type="PIRSF" id="PIRSF002744">
    <property type="entry name" value="Pur-cyt_permease"/>
    <property type="match status" value="1"/>
</dbReference>
<dbReference type="InterPro" id="IPR026030">
    <property type="entry name" value="Pur-cyt_permease_Fcy2/21/22"/>
</dbReference>
<proteinExistence type="inferred from homology"/>
<evidence type="ECO:0000256" key="6">
    <source>
        <dbReference type="ARBA" id="ARBA00023136"/>
    </source>
</evidence>
<evidence type="ECO:0000256" key="1">
    <source>
        <dbReference type="ARBA" id="ARBA00004141"/>
    </source>
</evidence>
<dbReference type="Gene3D" id="1.10.4160.10">
    <property type="entry name" value="Hydantoin permease"/>
    <property type="match status" value="1"/>
</dbReference>
<dbReference type="InterPro" id="IPR001248">
    <property type="entry name" value="Pur-cyt_permease"/>
</dbReference>